<evidence type="ECO:0000256" key="2">
    <source>
        <dbReference type="ARBA" id="ARBA00022771"/>
    </source>
</evidence>
<proteinExistence type="predicted"/>
<accession>A0A9Q1BTM4</accession>
<keyword evidence="1" id="KW-0479">Metal-binding</keyword>
<evidence type="ECO:0000256" key="4">
    <source>
        <dbReference type="PROSITE-ProRule" id="PRU00024"/>
    </source>
</evidence>
<protein>
    <submittedName>
        <fullName evidence="8">E3 ubiquitin-protein ligase TRIM56</fullName>
    </submittedName>
</protein>
<dbReference type="Gene3D" id="3.30.160.60">
    <property type="entry name" value="Classic Zinc Finger"/>
    <property type="match status" value="1"/>
</dbReference>
<dbReference type="PROSITE" id="PS50119">
    <property type="entry name" value="ZF_BBOX"/>
    <property type="match status" value="1"/>
</dbReference>
<feature type="domain" description="RING-type" evidence="6">
    <location>
        <begin position="17"/>
        <end position="58"/>
    </location>
</feature>
<dbReference type="InterPro" id="IPR011042">
    <property type="entry name" value="6-blade_b-propeller_TolB-like"/>
</dbReference>
<dbReference type="EMBL" id="JAIZAY010000012">
    <property type="protein sequence ID" value="KAJ8032657.1"/>
    <property type="molecule type" value="Genomic_DNA"/>
</dbReference>
<evidence type="ECO:0000313" key="8">
    <source>
        <dbReference type="EMBL" id="KAJ8032657.1"/>
    </source>
</evidence>
<keyword evidence="9" id="KW-1185">Reference proteome</keyword>
<dbReference type="InterPro" id="IPR000315">
    <property type="entry name" value="Znf_B-box"/>
</dbReference>
<dbReference type="Gene3D" id="2.120.10.30">
    <property type="entry name" value="TolB, C-terminal domain"/>
    <property type="match status" value="1"/>
</dbReference>
<evidence type="ECO:0000256" key="3">
    <source>
        <dbReference type="ARBA" id="ARBA00022833"/>
    </source>
</evidence>
<feature type="coiled-coil region" evidence="5">
    <location>
        <begin position="316"/>
        <end position="368"/>
    </location>
</feature>
<dbReference type="PANTHER" id="PTHR25462:SF296">
    <property type="entry name" value="MEIOTIC P26, ISOFORM F"/>
    <property type="match status" value="1"/>
</dbReference>
<name>A0A9Q1BTM4_HOLLE</name>
<dbReference type="SUPFAM" id="SSF57845">
    <property type="entry name" value="B-box zinc-binding domain"/>
    <property type="match status" value="1"/>
</dbReference>
<dbReference type="GO" id="GO:0008270">
    <property type="term" value="F:zinc ion binding"/>
    <property type="evidence" value="ECO:0007669"/>
    <property type="project" value="UniProtKB-KW"/>
</dbReference>
<dbReference type="InterPro" id="IPR017907">
    <property type="entry name" value="Znf_RING_CS"/>
</dbReference>
<organism evidence="8 9">
    <name type="scientific">Holothuria leucospilota</name>
    <name type="common">Black long sea cucumber</name>
    <name type="synonym">Mertensiothuria leucospilota</name>
    <dbReference type="NCBI Taxonomy" id="206669"/>
    <lineage>
        <taxon>Eukaryota</taxon>
        <taxon>Metazoa</taxon>
        <taxon>Echinodermata</taxon>
        <taxon>Eleutherozoa</taxon>
        <taxon>Echinozoa</taxon>
        <taxon>Holothuroidea</taxon>
        <taxon>Aspidochirotacea</taxon>
        <taxon>Aspidochirotida</taxon>
        <taxon>Holothuriidae</taxon>
        <taxon>Holothuria</taxon>
    </lineage>
</organism>
<keyword evidence="3" id="KW-0862">Zinc</keyword>
<feature type="domain" description="B box-type" evidence="7">
    <location>
        <begin position="93"/>
        <end position="140"/>
    </location>
</feature>
<dbReference type="Gene3D" id="3.30.40.10">
    <property type="entry name" value="Zinc/RING finger domain, C3HC4 (zinc finger)"/>
    <property type="match status" value="1"/>
</dbReference>
<dbReference type="SUPFAM" id="SSF101898">
    <property type="entry name" value="NHL repeat"/>
    <property type="match status" value="1"/>
</dbReference>
<evidence type="ECO:0000256" key="1">
    <source>
        <dbReference type="ARBA" id="ARBA00022723"/>
    </source>
</evidence>
<comment type="caution">
    <text evidence="8">The sequence shown here is derived from an EMBL/GenBank/DDBJ whole genome shotgun (WGS) entry which is preliminary data.</text>
</comment>
<keyword evidence="2 4" id="KW-0863">Zinc-finger</keyword>
<dbReference type="InterPro" id="IPR018957">
    <property type="entry name" value="Znf_C3HC4_RING-type"/>
</dbReference>
<dbReference type="Pfam" id="PF00097">
    <property type="entry name" value="zf-C3HC4"/>
    <property type="match status" value="1"/>
</dbReference>
<sequence>MATSSRWKDIDDKFCLCSVCLEQLKEPKLLPCLHRYCKDCLNSIIQGTYDVIKCPECRQETQIPVNGVDGFKTDFYSKNLVEYVQIQQSLKSDEIRECYSCSKHLRVAAYCFKCNDFLCKDCHNFHVTNKLLKDHQKHTLSLEDIEAKNITKEKLASIRHAPRCHIHLEEIAKLCCETCVNLPICMACTYGKHKGHSLYEVTALAQLKRKELTQNLKALQGIDKDKNEITPKQAKVRLILIASIEKEKMIKMHYEKDQKIMTKIRDTEGKRQQVEQEKQNTEKKIFDSLQTEMEHEIQGAKKKYKDIFRVKKLELNDIFKARESSLEKELAKLRDQRERFERDKNELLESLEKQLNENMKTIQTMSEHFDNIKKRFETLNVMSSSILASDNDWPVVQCIPDMCTAATNLMKDFKKDFPELTTLTDVTVNYKQYSFGRPNVTKISEKFDKKITINDPYRYVFGMTSIGDGNIVISGVTSDGLTSFIIVIDMNGRMLKEKILNTEKFWPARYCKFLSQHKVASVCEPNEIGLYDVRDGSYIKKNISDVINSWLKNQNVTCVATDPVNNHILVGGNGARDLYVFDDQLNYLHILTLPEMIKWPLDITASDGHLLVCNHAGKKCYVTTMDGLESKLVGEFMKPNLEGNKFGPTSVCSDKNGFVYVLWKSSSQCCIVQYNHDGSQVLTTRKLDEDEYVVTVVETSQGEKLLLATYNTQTMYLYDLMTED</sequence>
<evidence type="ECO:0000259" key="6">
    <source>
        <dbReference type="PROSITE" id="PS50089"/>
    </source>
</evidence>
<dbReference type="SUPFAM" id="SSF57850">
    <property type="entry name" value="RING/U-box"/>
    <property type="match status" value="1"/>
</dbReference>
<evidence type="ECO:0000256" key="5">
    <source>
        <dbReference type="SAM" id="Coils"/>
    </source>
</evidence>
<dbReference type="Proteomes" id="UP001152320">
    <property type="component" value="Chromosome 12"/>
</dbReference>
<dbReference type="PROSITE" id="PS00518">
    <property type="entry name" value="ZF_RING_1"/>
    <property type="match status" value="1"/>
</dbReference>
<dbReference type="SMART" id="SM00336">
    <property type="entry name" value="BBOX"/>
    <property type="match status" value="2"/>
</dbReference>
<reference evidence="8" key="1">
    <citation type="submission" date="2021-10" db="EMBL/GenBank/DDBJ databases">
        <title>Tropical sea cucumber genome reveals ecological adaptation and Cuvierian tubules defense mechanism.</title>
        <authorList>
            <person name="Chen T."/>
        </authorList>
    </citation>
    <scope>NUCLEOTIDE SEQUENCE</scope>
    <source>
        <strain evidence="8">Nanhai2018</strain>
        <tissue evidence="8">Muscle</tissue>
    </source>
</reference>
<dbReference type="InterPro" id="IPR013083">
    <property type="entry name" value="Znf_RING/FYVE/PHD"/>
</dbReference>
<evidence type="ECO:0000259" key="7">
    <source>
        <dbReference type="PROSITE" id="PS50119"/>
    </source>
</evidence>
<keyword evidence="5" id="KW-0175">Coiled coil</keyword>
<dbReference type="OrthoDB" id="261644at2759"/>
<dbReference type="PANTHER" id="PTHR25462">
    <property type="entry name" value="BONUS, ISOFORM C-RELATED"/>
    <property type="match status" value="1"/>
</dbReference>
<dbReference type="AlphaFoldDB" id="A0A9Q1BTM4"/>
<dbReference type="PROSITE" id="PS50089">
    <property type="entry name" value="ZF_RING_2"/>
    <property type="match status" value="1"/>
</dbReference>
<dbReference type="InterPro" id="IPR047153">
    <property type="entry name" value="TRIM45/56/19-like"/>
</dbReference>
<gene>
    <name evidence="8" type="ORF">HOLleu_26238</name>
</gene>
<dbReference type="InterPro" id="IPR001841">
    <property type="entry name" value="Znf_RING"/>
</dbReference>
<evidence type="ECO:0000313" key="9">
    <source>
        <dbReference type="Proteomes" id="UP001152320"/>
    </source>
</evidence>
<dbReference type="SMART" id="SM00184">
    <property type="entry name" value="RING"/>
    <property type="match status" value="1"/>
</dbReference>